<evidence type="ECO:0000256" key="1">
    <source>
        <dbReference type="SAM" id="MobiDB-lite"/>
    </source>
</evidence>
<organism evidence="2 3">
    <name type="scientific">Mytilus coruscus</name>
    <name type="common">Sea mussel</name>
    <dbReference type="NCBI Taxonomy" id="42192"/>
    <lineage>
        <taxon>Eukaryota</taxon>
        <taxon>Metazoa</taxon>
        <taxon>Spiralia</taxon>
        <taxon>Lophotrochozoa</taxon>
        <taxon>Mollusca</taxon>
        <taxon>Bivalvia</taxon>
        <taxon>Autobranchia</taxon>
        <taxon>Pteriomorphia</taxon>
        <taxon>Mytilida</taxon>
        <taxon>Mytiloidea</taxon>
        <taxon>Mytilidae</taxon>
        <taxon>Mytilinae</taxon>
        <taxon>Mytilus</taxon>
    </lineage>
</organism>
<feature type="compositionally biased region" description="Gly residues" evidence="1">
    <location>
        <begin position="289"/>
        <end position="303"/>
    </location>
</feature>
<feature type="compositionally biased region" description="Gly residues" evidence="1">
    <location>
        <begin position="420"/>
        <end position="439"/>
    </location>
</feature>
<keyword evidence="3" id="KW-1185">Reference proteome</keyword>
<feature type="compositionally biased region" description="Low complexity" evidence="1">
    <location>
        <begin position="43"/>
        <end position="76"/>
    </location>
</feature>
<reference evidence="2 3" key="1">
    <citation type="submission" date="2020-06" db="EMBL/GenBank/DDBJ databases">
        <authorList>
            <person name="Li R."/>
            <person name="Bekaert M."/>
        </authorList>
    </citation>
    <scope>NUCLEOTIDE SEQUENCE [LARGE SCALE GENOMIC DNA]</scope>
    <source>
        <strain evidence="3">wild</strain>
    </source>
</reference>
<dbReference type="Proteomes" id="UP000507470">
    <property type="component" value="Unassembled WGS sequence"/>
</dbReference>
<dbReference type="AlphaFoldDB" id="A0A6J8A388"/>
<feature type="compositionally biased region" description="Polar residues" evidence="1">
    <location>
        <begin position="310"/>
        <end position="319"/>
    </location>
</feature>
<accession>A0A6J8A388</accession>
<protein>
    <submittedName>
        <fullName evidence="2">Uncharacterized protein</fullName>
    </submittedName>
</protein>
<dbReference type="EMBL" id="CACVKT020000567">
    <property type="protein sequence ID" value="CAC5360490.1"/>
    <property type="molecule type" value="Genomic_DNA"/>
</dbReference>
<sequence>MLYVEVNMLKRQTKSSCPFSDPDCHPLCIEYIRECKYCRCKVSSSGSRSSSSDKFGGSGSSSSDKYGGSGSGSSDKWTSKYGDNSNSFGGGYTDNSGSNSGGNTENTKVIIIHEKDTQTQQLTALPGLPMTSSYGRGHSMNVPLKSPGIPKYCISVDKMDFEDCPCTVVDEGGCLTCPCYSASRFWIAVRQKESHEKPKPKHNECIGTTLCMMSCKGGYHLGETGSDGCQSCTCIKREQKQPQKPQNNEKTCLKLYQCIIKCSERKLGFTVGEETSDGCRSCKCEEENSGGGSGGKTNNGGSGSMMKMFGNTNGGNNVLKSPDKGVGTSGGNESKTKCNPPMVMCTNDGNNLMQTMSGGSGGSSGSGSGIGSGVMNLGSGDSGPFNPMGRGSGSGGGMKSPFGSSSGGSGSGSGMKSPFGNGGPGAGTGGGPGMGGMGPHGPSMEQTAYNENCFGPSCSAKDGGLVEGTLENDLIMGRFRK</sequence>
<feature type="compositionally biased region" description="Polar residues" evidence="1">
    <location>
        <begin position="347"/>
        <end position="356"/>
    </location>
</feature>
<feature type="region of interest" description="Disordered" evidence="1">
    <location>
        <begin position="43"/>
        <end position="78"/>
    </location>
</feature>
<name>A0A6J8A388_MYTCO</name>
<evidence type="ECO:0000313" key="3">
    <source>
        <dbReference type="Proteomes" id="UP000507470"/>
    </source>
</evidence>
<gene>
    <name evidence="2" type="ORF">MCOR_2958</name>
</gene>
<feature type="region of interest" description="Disordered" evidence="1">
    <location>
        <begin position="280"/>
        <end position="448"/>
    </location>
</feature>
<evidence type="ECO:0000313" key="2">
    <source>
        <dbReference type="EMBL" id="CAC5360490.1"/>
    </source>
</evidence>
<proteinExistence type="predicted"/>
<dbReference type="OrthoDB" id="6153138at2759"/>
<feature type="compositionally biased region" description="Gly residues" evidence="1">
    <location>
        <begin position="358"/>
        <end position="372"/>
    </location>
</feature>